<dbReference type="InterPro" id="IPR013763">
    <property type="entry name" value="Cyclin-like_dom"/>
</dbReference>
<evidence type="ECO:0000256" key="6">
    <source>
        <dbReference type="SAM" id="MobiDB-lite"/>
    </source>
</evidence>
<dbReference type="Pfam" id="PF02984">
    <property type="entry name" value="Cyclin_C"/>
    <property type="match status" value="1"/>
</dbReference>
<dbReference type="InterPro" id="IPR006671">
    <property type="entry name" value="Cyclin_N"/>
</dbReference>
<keyword evidence="3" id="KW-0131">Cell cycle</keyword>
<keyword evidence="2 4" id="KW-0195">Cyclin</keyword>
<evidence type="ECO:0000259" key="7">
    <source>
        <dbReference type="SMART" id="SM00385"/>
    </source>
</evidence>
<evidence type="ECO:0000256" key="2">
    <source>
        <dbReference type="ARBA" id="ARBA00023127"/>
    </source>
</evidence>
<feature type="region of interest" description="Disordered" evidence="6">
    <location>
        <begin position="93"/>
        <end position="132"/>
    </location>
</feature>
<feature type="domain" description="Cyclin-like" evidence="7">
    <location>
        <begin position="499"/>
        <end position="580"/>
    </location>
</feature>
<dbReference type="CDD" id="cd20568">
    <property type="entry name" value="CYCLIN_CLBs_yeast_rpt1"/>
    <property type="match status" value="1"/>
</dbReference>
<keyword evidence="1" id="KW-0132">Cell division</keyword>
<dbReference type="CDD" id="cd20512">
    <property type="entry name" value="CYCLIN_CLBs_yeast_rpt2"/>
    <property type="match status" value="1"/>
</dbReference>
<feature type="region of interest" description="Disordered" evidence="6">
    <location>
        <begin position="1"/>
        <end position="26"/>
    </location>
</feature>
<dbReference type="InterPro" id="IPR048258">
    <property type="entry name" value="Cyclins_cyclin-box"/>
</dbReference>
<dbReference type="EMBL" id="JABEYC010000846">
    <property type="protein sequence ID" value="KAF4973601.1"/>
    <property type="molecule type" value="Genomic_DNA"/>
</dbReference>
<name>A0A8H4UC95_9HYPO</name>
<feature type="domain" description="Cyclin C-terminal" evidence="8">
    <location>
        <begin position="495"/>
        <end position="610"/>
    </location>
</feature>
<dbReference type="SUPFAM" id="SSF47954">
    <property type="entry name" value="Cyclin-like"/>
    <property type="match status" value="2"/>
</dbReference>
<feature type="domain" description="Cyclin-like" evidence="7">
    <location>
        <begin position="402"/>
        <end position="486"/>
    </location>
</feature>
<dbReference type="InterPro" id="IPR036915">
    <property type="entry name" value="Cyclin-like_sf"/>
</dbReference>
<dbReference type="Proteomes" id="UP000635477">
    <property type="component" value="Unassembled WGS sequence"/>
</dbReference>
<feature type="coiled-coil region" evidence="5">
    <location>
        <begin position="328"/>
        <end position="355"/>
    </location>
</feature>
<dbReference type="Gene3D" id="1.10.472.10">
    <property type="entry name" value="Cyclin-like"/>
    <property type="match status" value="2"/>
</dbReference>
<keyword evidence="10" id="KW-1185">Reference proteome</keyword>
<organism evidence="9 10">
    <name type="scientific">Fusarium zealandicum</name>
    <dbReference type="NCBI Taxonomy" id="1053134"/>
    <lineage>
        <taxon>Eukaryota</taxon>
        <taxon>Fungi</taxon>
        <taxon>Dikarya</taxon>
        <taxon>Ascomycota</taxon>
        <taxon>Pezizomycotina</taxon>
        <taxon>Sordariomycetes</taxon>
        <taxon>Hypocreomycetidae</taxon>
        <taxon>Hypocreales</taxon>
        <taxon>Nectriaceae</taxon>
        <taxon>Fusarium</taxon>
        <taxon>Fusarium staphyleae species complex</taxon>
    </lineage>
</organism>
<evidence type="ECO:0000259" key="8">
    <source>
        <dbReference type="SMART" id="SM01332"/>
    </source>
</evidence>
<dbReference type="SMART" id="SM01332">
    <property type="entry name" value="Cyclin_C"/>
    <property type="match status" value="1"/>
</dbReference>
<dbReference type="OrthoDB" id="5590282at2759"/>
<reference evidence="9" key="2">
    <citation type="submission" date="2020-05" db="EMBL/GenBank/DDBJ databases">
        <authorList>
            <person name="Kim H.-S."/>
            <person name="Proctor R.H."/>
            <person name="Brown D.W."/>
        </authorList>
    </citation>
    <scope>NUCLEOTIDE SEQUENCE</scope>
    <source>
        <strain evidence="9">NRRL 22465</strain>
    </source>
</reference>
<dbReference type="Pfam" id="PF00134">
    <property type="entry name" value="Cyclin_N"/>
    <property type="match status" value="1"/>
</dbReference>
<evidence type="ECO:0000256" key="4">
    <source>
        <dbReference type="RuleBase" id="RU000383"/>
    </source>
</evidence>
<protein>
    <recommendedName>
        <fullName evidence="11">Cyclin N-terminal domain-containing protein</fullName>
    </recommendedName>
</protein>
<proteinExistence type="inferred from homology"/>
<sequence>MDARPFRPRGAENAPHLHQRHKSTGNLATMASAATGGFRGPAKRAAFGDVTNLSKQVGQTRDEGKVIKVNTSNTASLGQVPAAVNKENSIYKESFSRPAQRPSVLAPSSRPALENKVSDANRKTTRSGLQETAGHLYVKKDVHMVNKNLNVSSTQNMPALQPRHYKSQPQLKQQQVHQHPPQQSSLRRTQSKQLEKIAPKPDAAEMGYKGTNAAAVPMQEVEYPYDHAAYLDSLYLPIEADVNLDAPQKEEYQELPTKLPEISEEEPLVPVAYEDGPIPAMSEPEECWDEEDDEDFDDQDQAYTTAHSFRSRDLTAGGATTIVQPRVNGRVARELEEAREEVERTRTEDEIEEEMWDVSMVAEYGDEIFEYMRELEIRMLPNPHYMDIQTEIQWSMRSVLMDWLVQVHNRFGLLPETLFLTVNYIDRFLSSKIVSIGKLQLVGATAILVASKYEEINCPSLGEIVYMVDNGYTAEEVLKAERFMLSMLSFELGWPGPMSFLRRVSKADDYDLETRTLAKYFLELTIMDERFVATPPSFVAAGAHCLSRLILKKGDWTKQHVHYSGYTWAQLKTLVTMMIECCDRPHMHHAAVFEKYSDRRYKEASLLVQAALDAGFMLPHQGQPVRRESSQETYRDSSVDVPYAHGHLVSTEG</sequence>
<dbReference type="AlphaFoldDB" id="A0A8H4UC95"/>
<comment type="caution">
    <text evidence="9">The sequence shown here is derived from an EMBL/GenBank/DDBJ whole genome shotgun (WGS) entry which is preliminary data.</text>
</comment>
<dbReference type="GO" id="GO:0051301">
    <property type="term" value="P:cell division"/>
    <property type="evidence" value="ECO:0007669"/>
    <property type="project" value="UniProtKB-KW"/>
</dbReference>
<evidence type="ECO:0000256" key="3">
    <source>
        <dbReference type="ARBA" id="ARBA00023306"/>
    </source>
</evidence>
<dbReference type="InterPro" id="IPR039361">
    <property type="entry name" value="Cyclin"/>
</dbReference>
<gene>
    <name evidence="9" type="ORF">FZEAL_9279</name>
</gene>
<accession>A0A8H4UC95</accession>
<evidence type="ECO:0000313" key="10">
    <source>
        <dbReference type="Proteomes" id="UP000635477"/>
    </source>
</evidence>
<dbReference type="SMART" id="SM00385">
    <property type="entry name" value="CYCLIN"/>
    <property type="match status" value="2"/>
</dbReference>
<evidence type="ECO:0000256" key="5">
    <source>
        <dbReference type="SAM" id="Coils"/>
    </source>
</evidence>
<evidence type="ECO:0000313" key="9">
    <source>
        <dbReference type="EMBL" id="KAF4973601.1"/>
    </source>
</evidence>
<dbReference type="PROSITE" id="PS00292">
    <property type="entry name" value="CYCLINS"/>
    <property type="match status" value="1"/>
</dbReference>
<dbReference type="PANTHER" id="PTHR10177">
    <property type="entry name" value="CYCLINS"/>
    <property type="match status" value="1"/>
</dbReference>
<feature type="region of interest" description="Disordered" evidence="6">
    <location>
        <begin position="164"/>
        <end position="194"/>
    </location>
</feature>
<dbReference type="FunFam" id="1.10.472.10:FF:000001">
    <property type="entry name" value="G2/mitotic-specific cyclin"/>
    <property type="match status" value="1"/>
</dbReference>
<evidence type="ECO:0000256" key="1">
    <source>
        <dbReference type="ARBA" id="ARBA00022618"/>
    </source>
</evidence>
<reference evidence="9" key="1">
    <citation type="journal article" date="2020" name="BMC Genomics">
        <title>Correction to: Identification and distribution of gene clusters required for synthesis of sphingolipid metabolism inhibitors in diverse species of the filamentous fungus Fusarium.</title>
        <authorList>
            <person name="Kim H.S."/>
            <person name="Lohmar J.M."/>
            <person name="Busman M."/>
            <person name="Brown D.W."/>
            <person name="Naumann T.A."/>
            <person name="Divon H.H."/>
            <person name="Lysoe E."/>
            <person name="Uhlig S."/>
            <person name="Proctor R.H."/>
        </authorList>
    </citation>
    <scope>NUCLEOTIDE SEQUENCE</scope>
    <source>
        <strain evidence="9">NRRL 22465</strain>
    </source>
</reference>
<dbReference type="InterPro" id="IPR004367">
    <property type="entry name" value="Cyclin_C-dom"/>
</dbReference>
<feature type="compositionally biased region" description="Low complexity" evidence="6">
    <location>
        <begin position="167"/>
        <end position="186"/>
    </location>
</feature>
<keyword evidence="5" id="KW-0175">Coiled coil</keyword>
<evidence type="ECO:0008006" key="11">
    <source>
        <dbReference type="Google" id="ProtNLM"/>
    </source>
</evidence>
<comment type="similarity">
    <text evidence="4">Belongs to the cyclin family.</text>
</comment>